<dbReference type="InterPro" id="IPR038765">
    <property type="entry name" value="Papain-like_cys_pep_sf"/>
</dbReference>
<dbReference type="AlphaFoldDB" id="A0A834R2J0"/>
<dbReference type="CDD" id="cd02248">
    <property type="entry name" value="Peptidase_C1A"/>
    <property type="match status" value="1"/>
</dbReference>
<keyword evidence="4" id="KW-0788">Thiol protease</keyword>
<evidence type="ECO:0000256" key="6">
    <source>
        <dbReference type="ARBA" id="ARBA00023157"/>
    </source>
</evidence>
<dbReference type="InterPro" id="IPR039417">
    <property type="entry name" value="Peptidase_C1A_papain-like"/>
</dbReference>
<reference evidence="11" key="3">
    <citation type="submission" date="2022-06" db="UniProtKB">
        <authorList>
            <consortium name="EnsemblMetazoa"/>
        </authorList>
    </citation>
    <scope>IDENTIFICATION</scope>
</reference>
<evidence type="ECO:0000313" key="12">
    <source>
        <dbReference type="Proteomes" id="UP000070412"/>
    </source>
</evidence>
<evidence type="ECO:0000313" key="10">
    <source>
        <dbReference type="EMBL" id="KAF7489699.1"/>
    </source>
</evidence>
<dbReference type="SMART" id="SM00645">
    <property type="entry name" value="Pept_C1"/>
    <property type="match status" value="2"/>
</dbReference>
<accession>A0A834R2J0</accession>
<dbReference type="InterPro" id="IPR000169">
    <property type="entry name" value="Pept_cys_AS"/>
</dbReference>
<dbReference type="SUPFAM" id="SSF54001">
    <property type="entry name" value="Cysteine proteinases"/>
    <property type="match status" value="2"/>
</dbReference>
<dbReference type="PRINTS" id="PR00705">
    <property type="entry name" value="PAPAIN"/>
</dbReference>
<feature type="domain" description="Peptidase C1A papain C-terminal" evidence="8">
    <location>
        <begin position="114"/>
        <end position="292"/>
    </location>
</feature>
<dbReference type="InterPro" id="IPR000668">
    <property type="entry name" value="Peptidase_C1A_C"/>
</dbReference>
<dbReference type="PANTHER" id="PTHR12411">
    <property type="entry name" value="CYSTEINE PROTEASE FAMILY C1-RELATED"/>
    <property type="match status" value="1"/>
</dbReference>
<dbReference type="InterPro" id="IPR025660">
    <property type="entry name" value="Pept_his_AS"/>
</dbReference>
<dbReference type="PROSITE" id="PS00139">
    <property type="entry name" value="THIOL_PROTEASE_CYS"/>
    <property type="match status" value="2"/>
</dbReference>
<evidence type="ECO:0000256" key="2">
    <source>
        <dbReference type="ARBA" id="ARBA00022670"/>
    </source>
</evidence>
<reference evidence="12" key="1">
    <citation type="journal article" date="2020" name="PLoS Negl. Trop. Dis.">
        <title>High-quality nuclear genome for Sarcoptes scabiei-A critical resource for a neglected parasite.</title>
        <authorList>
            <person name="Korhonen P.K."/>
            <person name="Gasser R.B."/>
            <person name="Ma G."/>
            <person name="Wang T."/>
            <person name="Stroehlein A.J."/>
            <person name="Young N.D."/>
            <person name="Ang C.S."/>
            <person name="Fernando D.D."/>
            <person name="Lu H.C."/>
            <person name="Taylor S."/>
            <person name="Reynolds S.L."/>
            <person name="Mofiz E."/>
            <person name="Najaraj S.H."/>
            <person name="Gowda H."/>
            <person name="Madugundu A."/>
            <person name="Renuse S."/>
            <person name="Holt D."/>
            <person name="Pandey A."/>
            <person name="Papenfuss A.T."/>
            <person name="Fischer K."/>
        </authorList>
    </citation>
    <scope>NUCLEOTIDE SEQUENCE [LARGE SCALE GENOMIC DNA]</scope>
</reference>
<dbReference type="EnsemblMetazoa" id="SSS_5351s_mrna">
    <property type="protein sequence ID" value="KAF7489699.1"/>
    <property type="gene ID" value="SSS_5351"/>
</dbReference>
<dbReference type="Proteomes" id="UP000070412">
    <property type="component" value="Unassembled WGS sequence"/>
</dbReference>
<evidence type="ECO:0000259" key="9">
    <source>
        <dbReference type="SMART" id="SM00848"/>
    </source>
</evidence>
<organism evidence="10">
    <name type="scientific">Sarcoptes scabiei</name>
    <name type="common">Itch mite</name>
    <name type="synonym">Acarus scabiei</name>
    <dbReference type="NCBI Taxonomy" id="52283"/>
    <lineage>
        <taxon>Eukaryota</taxon>
        <taxon>Metazoa</taxon>
        <taxon>Ecdysozoa</taxon>
        <taxon>Arthropoda</taxon>
        <taxon>Chelicerata</taxon>
        <taxon>Arachnida</taxon>
        <taxon>Acari</taxon>
        <taxon>Acariformes</taxon>
        <taxon>Sarcoptiformes</taxon>
        <taxon>Astigmata</taxon>
        <taxon>Psoroptidia</taxon>
        <taxon>Sarcoptoidea</taxon>
        <taxon>Sarcoptidae</taxon>
        <taxon>Sarcoptinae</taxon>
        <taxon>Sarcoptes</taxon>
    </lineage>
</organism>
<comment type="similarity">
    <text evidence="1">Belongs to the peptidase C1 family.</text>
</comment>
<feature type="domain" description="Cathepsin propeptide inhibitor" evidence="9">
    <location>
        <begin position="331"/>
        <end position="381"/>
    </location>
</feature>
<keyword evidence="6" id="KW-1015">Disulfide bond</keyword>
<keyword evidence="12" id="KW-1185">Reference proteome</keyword>
<proteinExistence type="inferred from homology"/>
<dbReference type="OrthoDB" id="6495722at2759"/>
<sequence>MNTFCCKFVCFVFITICLDFISIRCDENESINTFDLFKSRFQKTYRSIEDELEAERNFNDSLSYVLQTIGTKINAHSDLSGEEFARKFSSNIESIEASNDDYKPYACDFLPGQYPAQIDLRDIGHLTSIKNQGNCGACWAFATICTIESLLLASKVSEVSFRTKSYRLRFETWMRWRETINWVQQCKHPFGPNYKIRDFCMIHPENPTIVKTVLAKFKAAVSTSLQILDMDKFRHYDGKSVIINDFKAKPLNHAVNIVGYGPKFGRQAWIVRNSWGTSWGDKGYASSIAYLISEFSTKMIILRIEMALMMIIIATAIIVVRSNPTEPIRTFKQFKETFGKSYANSFEETRAMKNFYESLAFVLRTNGTAINAHSDMSTEEFGRFFTMSERQMKSIQEDYSSIACRFNQTHFQSEIDLRKCGFVTPVKDQKKCGACWAFSTVCTTESLYLSSRQVSPWKFGLSEQELVDCASPHGCDGDKMSVGFGYIEHKGVGLSDQYPYIARVQPCQHCFGPKFRIGGYCIIYPPDKTKIKVAMTVVQSAVSAVLLIEDLASFKHYDGKSVISSESKRSKTYGHGVNIVGYGSKYGQEVWIVRNSWGTTWGDKGYAYFAQNSTVMKLTKNVYMAWLH</sequence>
<evidence type="ECO:0000256" key="4">
    <source>
        <dbReference type="ARBA" id="ARBA00022807"/>
    </source>
</evidence>
<dbReference type="InterPro" id="IPR013128">
    <property type="entry name" value="Peptidase_C1A"/>
</dbReference>
<dbReference type="PROSITE" id="PS00639">
    <property type="entry name" value="THIOL_PROTEASE_HIS"/>
    <property type="match status" value="1"/>
</dbReference>
<feature type="signal peptide" evidence="7">
    <location>
        <begin position="1"/>
        <end position="25"/>
    </location>
</feature>
<evidence type="ECO:0000313" key="11">
    <source>
        <dbReference type="EnsemblMetazoa" id="KAF7489699.1"/>
    </source>
</evidence>
<feature type="domain" description="Peptidase C1A papain C-terminal" evidence="8">
    <location>
        <begin position="411"/>
        <end position="626"/>
    </location>
</feature>
<keyword evidence="7" id="KW-0732">Signal</keyword>
<gene>
    <name evidence="10" type="ORF">SSS_5351</name>
</gene>
<evidence type="ECO:0000259" key="8">
    <source>
        <dbReference type="SMART" id="SM00645"/>
    </source>
</evidence>
<feature type="domain" description="Cathepsin propeptide inhibitor" evidence="9">
    <location>
        <begin position="34"/>
        <end position="84"/>
    </location>
</feature>
<dbReference type="Pfam" id="PF08246">
    <property type="entry name" value="Inhibitor_I29"/>
    <property type="match status" value="1"/>
</dbReference>
<dbReference type="Gene3D" id="3.90.70.10">
    <property type="entry name" value="Cysteine proteinases"/>
    <property type="match status" value="3"/>
</dbReference>
<protein>
    <submittedName>
        <fullName evidence="10">Peptidase 1</fullName>
    </submittedName>
</protein>
<name>A0A834R2J0_SARSC</name>
<dbReference type="GO" id="GO:0006508">
    <property type="term" value="P:proteolysis"/>
    <property type="evidence" value="ECO:0007669"/>
    <property type="project" value="UniProtKB-KW"/>
</dbReference>
<reference evidence="10" key="2">
    <citation type="submission" date="2020-01" db="EMBL/GenBank/DDBJ databases">
        <authorList>
            <person name="Korhonen P.K.K."/>
            <person name="Guangxu M.G."/>
            <person name="Wang T.W."/>
            <person name="Stroehlein A.J.S."/>
            <person name="Young N.D."/>
            <person name="Ang C.-S.A."/>
            <person name="Fernando D.W.F."/>
            <person name="Lu H.L."/>
            <person name="Taylor S.T."/>
            <person name="Ehtesham M.E.M."/>
            <person name="Najaraj S.H.N."/>
            <person name="Harsha G.H.G."/>
            <person name="Madugundu A.M."/>
            <person name="Renuse S.R."/>
            <person name="Holt D.H."/>
            <person name="Pandey A.P."/>
            <person name="Papenfuss A.P."/>
            <person name="Gasser R.B.G."/>
            <person name="Fischer K.F."/>
        </authorList>
    </citation>
    <scope>NUCLEOTIDE SEQUENCE</scope>
    <source>
        <strain evidence="10">SSS_KF_BRIS2020</strain>
    </source>
</reference>
<dbReference type="InterPro" id="IPR013201">
    <property type="entry name" value="Prot_inhib_I29"/>
</dbReference>
<feature type="chain" id="PRO_5038259162" evidence="7">
    <location>
        <begin position="26"/>
        <end position="628"/>
    </location>
</feature>
<dbReference type="GO" id="GO:0008234">
    <property type="term" value="F:cysteine-type peptidase activity"/>
    <property type="evidence" value="ECO:0007669"/>
    <property type="project" value="UniProtKB-KW"/>
</dbReference>
<evidence type="ECO:0000256" key="7">
    <source>
        <dbReference type="SAM" id="SignalP"/>
    </source>
</evidence>
<keyword evidence="5" id="KW-0865">Zymogen</keyword>
<evidence type="ECO:0000256" key="1">
    <source>
        <dbReference type="ARBA" id="ARBA00008455"/>
    </source>
</evidence>
<dbReference type="SMART" id="SM00848">
    <property type="entry name" value="Inhibitor_I29"/>
    <property type="match status" value="2"/>
</dbReference>
<evidence type="ECO:0000256" key="5">
    <source>
        <dbReference type="ARBA" id="ARBA00023145"/>
    </source>
</evidence>
<evidence type="ECO:0000256" key="3">
    <source>
        <dbReference type="ARBA" id="ARBA00022801"/>
    </source>
</evidence>
<keyword evidence="2" id="KW-0645">Protease</keyword>
<keyword evidence="3" id="KW-0378">Hydrolase</keyword>
<dbReference type="Pfam" id="PF00112">
    <property type="entry name" value="Peptidase_C1"/>
    <property type="match status" value="3"/>
</dbReference>
<dbReference type="EMBL" id="WVUK01000064">
    <property type="protein sequence ID" value="KAF7489699.1"/>
    <property type="molecule type" value="Genomic_DNA"/>
</dbReference>